<dbReference type="Proteomes" id="UP000035214">
    <property type="component" value="Unassembled WGS sequence"/>
</dbReference>
<evidence type="ECO:0000313" key="1">
    <source>
        <dbReference type="EMBL" id="KLA31838.1"/>
    </source>
</evidence>
<name>A0A0G8F5N1_BACCE</name>
<sequence length="44" mass="5842">MYLFFYVFTLFPYRIKMFFRNKKLHHFEKQYELIQKKFERNEEL</sequence>
<evidence type="ECO:0000313" key="2">
    <source>
        <dbReference type="Proteomes" id="UP000035214"/>
    </source>
</evidence>
<dbReference type="AlphaFoldDB" id="A0A0G8F5N1"/>
<comment type="caution">
    <text evidence="1">The sequence shown here is derived from an EMBL/GenBank/DDBJ whole genome shotgun (WGS) entry which is preliminary data.</text>
</comment>
<proteinExistence type="predicted"/>
<gene>
    <name evidence="1" type="ORF">B4077_2598</name>
</gene>
<protein>
    <submittedName>
        <fullName evidence="1">Uncharacterized protein</fullName>
    </submittedName>
</protein>
<reference evidence="1 2" key="1">
    <citation type="submission" date="2015-04" db="EMBL/GenBank/DDBJ databases">
        <title>Draft Genome Sequences of Eight Spore-Forming Food Isolates of Bacillus cereus Genome sequencing.</title>
        <authorList>
            <person name="Krawcyk A.O."/>
            <person name="de Jong A."/>
            <person name="Eijlander R.T."/>
            <person name="Berendsen E.M."/>
            <person name="Holsappel S."/>
            <person name="Wells-Bennik M."/>
            <person name="Kuipers O.P."/>
        </authorList>
    </citation>
    <scope>NUCLEOTIDE SEQUENCE [LARGE SCALE GENOMIC DNA]</scope>
    <source>
        <strain evidence="1 2">B4077</strain>
    </source>
</reference>
<dbReference type="EMBL" id="LCYI01000010">
    <property type="protein sequence ID" value="KLA31838.1"/>
    <property type="molecule type" value="Genomic_DNA"/>
</dbReference>
<accession>A0A0G8F5N1</accession>
<dbReference type="PATRIC" id="fig|1396.428.peg.280"/>
<organism evidence="1 2">
    <name type="scientific">Bacillus cereus</name>
    <dbReference type="NCBI Taxonomy" id="1396"/>
    <lineage>
        <taxon>Bacteria</taxon>
        <taxon>Bacillati</taxon>
        <taxon>Bacillota</taxon>
        <taxon>Bacilli</taxon>
        <taxon>Bacillales</taxon>
        <taxon>Bacillaceae</taxon>
        <taxon>Bacillus</taxon>
        <taxon>Bacillus cereus group</taxon>
    </lineage>
</organism>